<dbReference type="Pfam" id="PF01103">
    <property type="entry name" value="Omp85"/>
    <property type="match status" value="1"/>
</dbReference>
<keyword evidence="3" id="KW-1134">Transmembrane beta strand</keyword>
<dbReference type="InterPro" id="IPR039910">
    <property type="entry name" value="D15-like"/>
</dbReference>
<dbReference type="InterPro" id="IPR000184">
    <property type="entry name" value="Bac_surfAg_D15"/>
</dbReference>
<evidence type="ECO:0000256" key="2">
    <source>
        <dbReference type="ARBA" id="ARBA00010913"/>
    </source>
</evidence>
<evidence type="ECO:0000313" key="8">
    <source>
        <dbReference type="Proteomes" id="UP000694523"/>
    </source>
</evidence>
<comment type="subcellular location">
    <subcellularLocation>
        <location evidence="1">Mitochondrion outer membrane</location>
        <topology evidence="1">Multi-pass membrane protein</topology>
    </subcellularLocation>
</comment>
<name>A0A8C6SEH2_9GOBI</name>
<dbReference type="GO" id="GO:0033108">
    <property type="term" value="P:mitochondrial respiratory chain complex assembly"/>
    <property type="evidence" value="ECO:0007669"/>
    <property type="project" value="TreeGrafter"/>
</dbReference>
<dbReference type="PANTHER" id="PTHR12815">
    <property type="entry name" value="SORTING AND ASSEMBLY MACHINERY SAMM50 PROTEIN FAMILY MEMBER"/>
    <property type="match status" value="1"/>
</dbReference>
<dbReference type="PANTHER" id="PTHR12815:SF18">
    <property type="entry name" value="SORTING AND ASSEMBLY MACHINERY COMPONENT 50 HOMOLOG"/>
    <property type="match status" value="1"/>
</dbReference>
<evidence type="ECO:0000256" key="5">
    <source>
        <dbReference type="ARBA" id="ARBA00023136"/>
    </source>
</evidence>
<keyword evidence="8" id="KW-1185">Reference proteome</keyword>
<evidence type="ECO:0000259" key="6">
    <source>
        <dbReference type="Pfam" id="PF01103"/>
    </source>
</evidence>
<proteinExistence type="inferred from homology"/>
<dbReference type="AlphaFoldDB" id="A0A8C6SEH2"/>
<reference evidence="7" key="2">
    <citation type="submission" date="2025-09" db="UniProtKB">
        <authorList>
            <consortium name="Ensembl"/>
        </authorList>
    </citation>
    <scope>IDENTIFICATION</scope>
</reference>
<evidence type="ECO:0000256" key="1">
    <source>
        <dbReference type="ARBA" id="ARBA00004374"/>
    </source>
</evidence>
<dbReference type="GO" id="GO:0005741">
    <property type="term" value="C:mitochondrial outer membrane"/>
    <property type="evidence" value="ECO:0007669"/>
    <property type="project" value="UniProtKB-SubCell"/>
</dbReference>
<keyword evidence="5" id="KW-0472">Membrane</keyword>
<evidence type="ECO:0000256" key="4">
    <source>
        <dbReference type="ARBA" id="ARBA00022692"/>
    </source>
</evidence>
<evidence type="ECO:0000313" key="7">
    <source>
        <dbReference type="Ensembl" id="ENSNMLP00000002744.1"/>
    </source>
</evidence>
<dbReference type="Gene3D" id="2.40.160.50">
    <property type="entry name" value="membrane protein fhac: a member of the omp85/tpsb transporter family"/>
    <property type="match status" value="1"/>
</dbReference>
<comment type="similarity">
    <text evidence="2">Belongs to the SAM50/omp85 family.</text>
</comment>
<keyword evidence="4" id="KW-0812">Transmembrane</keyword>
<dbReference type="Proteomes" id="UP000694523">
    <property type="component" value="Unplaced"/>
</dbReference>
<protein>
    <submittedName>
        <fullName evidence="7">Aldehyde dehydrogenase 1 family, member L2</fullName>
    </submittedName>
</protein>
<accession>A0A8C6SEH2</accession>
<feature type="domain" description="Bacterial surface antigen (D15)" evidence="6">
    <location>
        <begin position="302"/>
        <end position="448"/>
    </location>
</feature>
<reference evidence="7" key="1">
    <citation type="submission" date="2025-08" db="UniProtKB">
        <authorList>
            <consortium name="Ensembl"/>
        </authorList>
    </citation>
    <scope>IDENTIFICATION</scope>
</reference>
<evidence type="ECO:0000256" key="3">
    <source>
        <dbReference type="ARBA" id="ARBA00022452"/>
    </source>
</evidence>
<dbReference type="Ensembl" id="ENSNMLT00000003158.1">
    <property type="protein sequence ID" value="ENSNMLP00000002744.1"/>
    <property type="gene ID" value="ENSNMLG00000000679.1"/>
</dbReference>
<dbReference type="GO" id="GO:0045040">
    <property type="term" value="P:protein insertion into mitochondrial outer membrane"/>
    <property type="evidence" value="ECO:0007669"/>
    <property type="project" value="TreeGrafter"/>
</dbReference>
<sequence>FGCSSPGLDEPQPEVGGRVEGAGLFGSERLLLRQRGERPLPQVCAVGENLLYPPLSSSPSHLLFILLLTVSPLLYPPPHRLSSSLSSSSPSLLFFILLLTVSPLLYPPPHHLSSSLSSSSPSRLLFILLTVSPPLYPPHRLSSSLSSSSPSLLLFILLLTISPPLYPPPHRLASSLSSSPSLLLFILLTVSPLFILLLTVSPPLYPPPHRLSSSLSSSSPSLPSLSSSSPSHLLFILLLTVSPLLYPPPHRLASSLSSSSPCRLLSPAHHVHRLQELGHLPQQRSLTARQPGAGRIHRWRRQFLKEDFELQLNRRLFWDSVLSASFWGGMLYPLGGQPSSIADRFYLGGPTSVRGFGMYSIGPQSEGDYLGGEAYWAGGLHLYTPLPFRPGRGGFGDLFRTHFFLNAGNLCNLDYGDGPKAHLQKLAECIAGPTEPGSSCGWGTSHDWSSTTVSHGRPERRTGYVTACSLEPGSVSSEFPPRLNLKRRNFSSAATRSRSRTSLLSTNLHPAYFQNKLKLAIIGQSLFGQEVYSNLRNRAIRWWVCHGPDKDGKQTHSVS</sequence>
<organism evidence="7 8">
    <name type="scientific">Neogobius melanostomus</name>
    <name type="common">round goby</name>
    <dbReference type="NCBI Taxonomy" id="47308"/>
    <lineage>
        <taxon>Eukaryota</taxon>
        <taxon>Metazoa</taxon>
        <taxon>Chordata</taxon>
        <taxon>Craniata</taxon>
        <taxon>Vertebrata</taxon>
        <taxon>Euteleostomi</taxon>
        <taxon>Actinopterygii</taxon>
        <taxon>Neopterygii</taxon>
        <taxon>Teleostei</taxon>
        <taxon>Neoteleostei</taxon>
        <taxon>Acanthomorphata</taxon>
        <taxon>Gobiaria</taxon>
        <taxon>Gobiiformes</taxon>
        <taxon>Gobioidei</taxon>
        <taxon>Gobiidae</taxon>
        <taxon>Benthophilinae</taxon>
        <taxon>Neogobiini</taxon>
        <taxon>Neogobius</taxon>
    </lineage>
</organism>